<sequence>MASSRALYESFLLNNVSTISTLESSLRSITWFLPGRFKDAELASEALTTLLNVMSMYHDTLLAKVVKSNPGYRPLIPLSLHTRFTRAWSDKVSQYKWVARALEIIRFTELVIEMGLRRKVSVQNRWRAIIVLELIKASFRLFLLKITHRPLVSPPIPERDFDPTMLPPLSNSSSPTLAPSSPSNSPPITPDHLRNNHTPLPPHSLLTTPSGSAVEDYLLPKALTTSDVKPSLSLIKTLSGPREWLAELIYVLRPLAYVSLLVADQNSRERSNRALMIALFMELMSRNLRRTPPPSAVLERAEYAKRDKDMLWYLLRGTIWDNYTRPKLESFVSRTSHAPLLGLLGALVKDWIPLIDEYYYYTAP</sequence>
<evidence type="ECO:0000313" key="4">
    <source>
        <dbReference type="EMBL" id="KIK07028.1"/>
    </source>
</evidence>
<dbReference type="EMBL" id="KN838550">
    <property type="protein sequence ID" value="KIK07028.1"/>
    <property type="molecule type" value="Genomic_DNA"/>
</dbReference>
<dbReference type="Pfam" id="PF08610">
    <property type="entry name" value="Pex16"/>
    <property type="match status" value="1"/>
</dbReference>
<comment type="subcellular location">
    <subcellularLocation>
        <location evidence="2">Peroxisome membrane</location>
    </subcellularLocation>
</comment>
<dbReference type="STRING" id="1095629.A0A0C9YG96"/>
<feature type="region of interest" description="Disordered" evidence="3">
    <location>
        <begin position="162"/>
        <end position="206"/>
    </location>
</feature>
<keyword evidence="2" id="KW-0962">Peroxisome biogenesis</keyword>
<organism evidence="4 5">
    <name type="scientific">Laccaria amethystina LaAM-08-1</name>
    <dbReference type="NCBI Taxonomy" id="1095629"/>
    <lineage>
        <taxon>Eukaryota</taxon>
        <taxon>Fungi</taxon>
        <taxon>Dikarya</taxon>
        <taxon>Basidiomycota</taxon>
        <taxon>Agaricomycotina</taxon>
        <taxon>Agaricomycetes</taxon>
        <taxon>Agaricomycetidae</taxon>
        <taxon>Agaricales</taxon>
        <taxon>Agaricineae</taxon>
        <taxon>Hydnangiaceae</taxon>
        <taxon>Laccaria</taxon>
    </lineage>
</organism>
<dbReference type="PANTHER" id="PTHR13299:SF0">
    <property type="entry name" value="PEROXISOMAL MEMBRANE PROTEIN PEX16"/>
    <property type="match status" value="1"/>
</dbReference>
<evidence type="ECO:0000256" key="2">
    <source>
        <dbReference type="RuleBase" id="RU365003"/>
    </source>
</evidence>
<accession>A0A0C9YG96</accession>
<dbReference type="OrthoDB" id="2021143at2759"/>
<reference evidence="5" key="2">
    <citation type="submission" date="2015-01" db="EMBL/GenBank/DDBJ databases">
        <title>Evolutionary Origins and Diversification of the Mycorrhizal Mutualists.</title>
        <authorList>
            <consortium name="DOE Joint Genome Institute"/>
            <consortium name="Mycorrhizal Genomics Consortium"/>
            <person name="Kohler A."/>
            <person name="Kuo A."/>
            <person name="Nagy L.G."/>
            <person name="Floudas D."/>
            <person name="Copeland A."/>
            <person name="Barry K.W."/>
            <person name="Cichocki N."/>
            <person name="Veneault-Fourrey C."/>
            <person name="LaButti K."/>
            <person name="Lindquist E.A."/>
            <person name="Lipzen A."/>
            <person name="Lundell T."/>
            <person name="Morin E."/>
            <person name="Murat C."/>
            <person name="Riley R."/>
            <person name="Ohm R."/>
            <person name="Sun H."/>
            <person name="Tunlid A."/>
            <person name="Henrissat B."/>
            <person name="Grigoriev I.V."/>
            <person name="Hibbett D.S."/>
            <person name="Martin F."/>
        </authorList>
    </citation>
    <scope>NUCLEOTIDE SEQUENCE [LARGE SCALE GENOMIC DNA]</scope>
    <source>
        <strain evidence="5">LaAM-08-1</strain>
    </source>
</reference>
<dbReference type="Proteomes" id="UP000054477">
    <property type="component" value="Unassembled WGS sequence"/>
</dbReference>
<dbReference type="PANTHER" id="PTHR13299">
    <property type="entry name" value="PEROXISOMAL MEMBRANE PROTEIN PEX16"/>
    <property type="match status" value="1"/>
</dbReference>
<protein>
    <recommendedName>
        <fullName evidence="2">Peroxisomal membrane protein PEX16</fullName>
    </recommendedName>
</protein>
<dbReference type="HOGENOM" id="CLU_036533_2_0_1"/>
<proteinExistence type="inferred from homology"/>
<keyword evidence="5" id="KW-1185">Reference proteome</keyword>
<gene>
    <name evidence="4" type="ORF">K443DRAFT_673924</name>
</gene>
<dbReference type="InterPro" id="IPR013919">
    <property type="entry name" value="Pex16"/>
</dbReference>
<evidence type="ECO:0000256" key="3">
    <source>
        <dbReference type="SAM" id="MobiDB-lite"/>
    </source>
</evidence>
<dbReference type="AlphaFoldDB" id="A0A0C9YG96"/>
<evidence type="ECO:0000256" key="1">
    <source>
        <dbReference type="ARBA" id="ARBA00009505"/>
    </source>
</evidence>
<keyword evidence="2" id="KW-0576">Peroxisome</keyword>
<feature type="compositionally biased region" description="Low complexity" evidence="3">
    <location>
        <begin position="163"/>
        <end position="183"/>
    </location>
</feature>
<name>A0A0C9YG96_9AGAR</name>
<dbReference type="GO" id="GO:0007031">
    <property type="term" value="P:peroxisome organization"/>
    <property type="evidence" value="ECO:0007669"/>
    <property type="project" value="UniProtKB-KW"/>
</dbReference>
<reference evidence="4 5" key="1">
    <citation type="submission" date="2014-04" db="EMBL/GenBank/DDBJ databases">
        <authorList>
            <consortium name="DOE Joint Genome Institute"/>
            <person name="Kuo A."/>
            <person name="Kohler A."/>
            <person name="Nagy L.G."/>
            <person name="Floudas D."/>
            <person name="Copeland A."/>
            <person name="Barry K.W."/>
            <person name="Cichocki N."/>
            <person name="Veneault-Fourrey C."/>
            <person name="LaButti K."/>
            <person name="Lindquist E.A."/>
            <person name="Lipzen A."/>
            <person name="Lundell T."/>
            <person name="Morin E."/>
            <person name="Murat C."/>
            <person name="Sun H."/>
            <person name="Tunlid A."/>
            <person name="Henrissat B."/>
            <person name="Grigoriev I.V."/>
            <person name="Hibbett D.S."/>
            <person name="Martin F."/>
            <person name="Nordberg H.P."/>
            <person name="Cantor M.N."/>
            <person name="Hua S.X."/>
        </authorList>
    </citation>
    <scope>NUCLEOTIDE SEQUENCE [LARGE SCALE GENOMIC DNA]</scope>
    <source>
        <strain evidence="4 5">LaAM-08-1</strain>
    </source>
</reference>
<evidence type="ECO:0000313" key="5">
    <source>
        <dbReference type="Proteomes" id="UP000054477"/>
    </source>
</evidence>
<dbReference type="GO" id="GO:0005778">
    <property type="term" value="C:peroxisomal membrane"/>
    <property type="evidence" value="ECO:0007669"/>
    <property type="project" value="UniProtKB-SubCell"/>
</dbReference>
<comment type="similarity">
    <text evidence="1 2">Belongs to the peroxin-16 family.</text>
</comment>